<name>A0A1G7ZRF6_9PSED</name>
<gene>
    <name evidence="1" type="ORF">SAMN05216605_104356</name>
</gene>
<dbReference type="STRING" id="89065.SAMN05216605_104356"/>
<keyword evidence="2" id="KW-1185">Reference proteome</keyword>
<dbReference type="EMBL" id="FNCO01000004">
    <property type="protein sequence ID" value="SDH11167.1"/>
    <property type="molecule type" value="Genomic_DNA"/>
</dbReference>
<proteinExistence type="predicted"/>
<dbReference type="RefSeq" id="WP_074752494.1">
    <property type="nucleotide sequence ID" value="NZ_FNCO01000004.1"/>
</dbReference>
<evidence type="ECO:0000313" key="2">
    <source>
        <dbReference type="Proteomes" id="UP000182894"/>
    </source>
</evidence>
<accession>A0A1G7ZRF6</accession>
<organism evidence="1 2">
    <name type="scientific">Pseudomonas abietaniphila</name>
    <dbReference type="NCBI Taxonomy" id="89065"/>
    <lineage>
        <taxon>Bacteria</taxon>
        <taxon>Pseudomonadati</taxon>
        <taxon>Pseudomonadota</taxon>
        <taxon>Gammaproteobacteria</taxon>
        <taxon>Pseudomonadales</taxon>
        <taxon>Pseudomonadaceae</taxon>
        <taxon>Pseudomonas</taxon>
    </lineage>
</organism>
<dbReference type="OrthoDB" id="7062361at2"/>
<reference evidence="2" key="1">
    <citation type="submission" date="2016-10" db="EMBL/GenBank/DDBJ databases">
        <authorList>
            <person name="Varghese N."/>
            <person name="Submissions S."/>
        </authorList>
    </citation>
    <scope>NUCLEOTIDE SEQUENCE [LARGE SCALE GENOMIC DNA]</scope>
    <source>
        <strain evidence="2">ATCC 700689</strain>
    </source>
</reference>
<evidence type="ECO:0000313" key="1">
    <source>
        <dbReference type="EMBL" id="SDH11167.1"/>
    </source>
</evidence>
<sequence length="132" mass="15138">MKKIVIRSSSDLQKALEDEVKPFWYTVLHDNDQFSELAEKNPWNQDAVETQKKVYLSDDCVITLRPARYALKIDGAGDYEKDHYFLELSNQDGSTILSSASVYTWVDVNAMAFCFKGLSFTAAMRVWKSKKP</sequence>
<protein>
    <submittedName>
        <fullName evidence="1">Uncharacterized protein</fullName>
    </submittedName>
</protein>
<dbReference type="Proteomes" id="UP000182894">
    <property type="component" value="Unassembled WGS sequence"/>
</dbReference>
<dbReference type="AlphaFoldDB" id="A0A1G7ZRF6"/>